<protein>
    <submittedName>
        <fullName evidence="7">CCR4-NOT transcription complex subunit 11</fullName>
    </submittedName>
</protein>
<dbReference type="Proteomes" id="UP000275846">
    <property type="component" value="Unassembled WGS sequence"/>
</dbReference>
<name>A0A183S9V5_SCHSO</name>
<keyword evidence="2" id="KW-0804">Transcription</keyword>
<dbReference type="AlphaFoldDB" id="A0A183S9V5"/>
<evidence type="ECO:0000256" key="2">
    <source>
        <dbReference type="ARBA" id="ARBA00023163"/>
    </source>
</evidence>
<dbReference type="EMBL" id="UYSU01001264">
    <property type="protein sequence ID" value="VDL86706.1"/>
    <property type="molecule type" value="Genomic_DNA"/>
</dbReference>
<dbReference type="Gene3D" id="1.10.565.10">
    <property type="entry name" value="Retinoid X Receptor"/>
    <property type="match status" value="1"/>
</dbReference>
<organism evidence="7">
    <name type="scientific">Schistocephalus solidus</name>
    <name type="common">Tapeworm</name>
    <dbReference type="NCBI Taxonomy" id="70667"/>
    <lineage>
        <taxon>Eukaryota</taxon>
        <taxon>Metazoa</taxon>
        <taxon>Spiralia</taxon>
        <taxon>Lophotrochozoa</taxon>
        <taxon>Platyhelminthes</taxon>
        <taxon>Cestoda</taxon>
        <taxon>Eucestoda</taxon>
        <taxon>Diphyllobothriidea</taxon>
        <taxon>Diphyllobothriidae</taxon>
        <taxon>Schistocephalus</taxon>
    </lineage>
</organism>
<keyword evidence="3" id="KW-0675">Receptor</keyword>
<evidence type="ECO:0000313" key="5">
    <source>
        <dbReference type="EMBL" id="VDL86706.1"/>
    </source>
</evidence>
<feature type="compositionally biased region" description="Polar residues" evidence="4">
    <location>
        <begin position="36"/>
        <end position="48"/>
    </location>
</feature>
<proteinExistence type="predicted"/>
<feature type="region of interest" description="Disordered" evidence="4">
    <location>
        <begin position="1"/>
        <end position="58"/>
    </location>
</feature>
<dbReference type="OrthoDB" id="5984981at2759"/>
<gene>
    <name evidence="5" type="ORF">SSLN_LOCUS1003</name>
</gene>
<reference evidence="5 6" key="2">
    <citation type="submission" date="2018-11" db="EMBL/GenBank/DDBJ databases">
        <authorList>
            <consortium name="Pathogen Informatics"/>
        </authorList>
    </citation>
    <scope>NUCLEOTIDE SEQUENCE [LARGE SCALE GENOMIC DNA]</scope>
    <source>
        <strain evidence="5 6">NST_G2</strain>
    </source>
</reference>
<evidence type="ECO:0000313" key="7">
    <source>
        <dbReference type="WBParaSite" id="SSLN_0000104301-mRNA-1"/>
    </source>
</evidence>
<evidence type="ECO:0000256" key="1">
    <source>
        <dbReference type="ARBA" id="ARBA00023015"/>
    </source>
</evidence>
<evidence type="ECO:0000313" key="6">
    <source>
        <dbReference type="Proteomes" id="UP000275846"/>
    </source>
</evidence>
<reference evidence="7" key="1">
    <citation type="submission" date="2016-06" db="UniProtKB">
        <authorList>
            <consortium name="WormBaseParasite"/>
        </authorList>
    </citation>
    <scope>IDENTIFICATION</scope>
</reference>
<keyword evidence="1" id="KW-0805">Transcription regulation</keyword>
<dbReference type="WBParaSite" id="SSLN_0000104301-mRNA-1">
    <property type="protein sequence ID" value="SSLN_0000104301-mRNA-1"/>
    <property type="gene ID" value="SSLN_0000104301"/>
</dbReference>
<sequence>MITLGSKDGGLSTHQKPSAQRPLIGDSLGSRFVPSGLNSDAALSSTEKANGVRTPEEPSNPDIYCLVNQLIAYLLDSSESNHRIYNLLARFASLQLSTHEFTCLKFLAIFNPHKHGPSYCYDFWHDGGDANSKAALSSPFYDVPPSSATY</sequence>
<dbReference type="SUPFAM" id="SSF48508">
    <property type="entry name" value="Nuclear receptor ligand-binding domain"/>
    <property type="match status" value="1"/>
</dbReference>
<evidence type="ECO:0000256" key="4">
    <source>
        <dbReference type="SAM" id="MobiDB-lite"/>
    </source>
</evidence>
<evidence type="ECO:0000256" key="3">
    <source>
        <dbReference type="ARBA" id="ARBA00023170"/>
    </source>
</evidence>
<accession>A0A183S9V5</accession>
<keyword evidence="6" id="KW-1185">Reference proteome</keyword>
<dbReference type="InterPro" id="IPR035500">
    <property type="entry name" value="NHR-like_dom_sf"/>
</dbReference>